<name>A0A2M6WPD3_9BACT</name>
<evidence type="ECO:0000313" key="2">
    <source>
        <dbReference type="Proteomes" id="UP000228900"/>
    </source>
</evidence>
<dbReference type="GO" id="GO:0003677">
    <property type="term" value="F:DNA binding"/>
    <property type="evidence" value="ECO:0007669"/>
    <property type="project" value="InterPro"/>
</dbReference>
<proteinExistence type="predicted"/>
<dbReference type="EMBL" id="PFAQ01000041">
    <property type="protein sequence ID" value="PIT94640.1"/>
    <property type="molecule type" value="Genomic_DNA"/>
</dbReference>
<dbReference type="AlphaFoldDB" id="A0A2M6WPD3"/>
<reference evidence="2" key="1">
    <citation type="submission" date="2017-09" db="EMBL/GenBank/DDBJ databases">
        <title>Depth-based differentiation of microbial function through sediment-hosted aquifers and enrichment of novel symbionts in the deep terrestrial subsurface.</title>
        <authorList>
            <person name="Probst A.J."/>
            <person name="Ladd B."/>
            <person name="Jarett J.K."/>
            <person name="Geller-Mcgrath D.E."/>
            <person name="Sieber C.M.K."/>
            <person name="Emerson J.B."/>
            <person name="Anantharaman K."/>
            <person name="Thomas B.C."/>
            <person name="Malmstrom R."/>
            <person name="Stieglmeier M."/>
            <person name="Klingl A."/>
            <person name="Woyke T."/>
            <person name="Ryan C.M."/>
            <person name="Banfield J.F."/>
        </authorList>
    </citation>
    <scope>NUCLEOTIDE SEQUENCE [LARGE SCALE GENOMIC DNA]</scope>
</reference>
<dbReference type="Proteomes" id="UP000228900">
    <property type="component" value="Unassembled WGS sequence"/>
</dbReference>
<dbReference type="SUPFAM" id="SSF82607">
    <property type="entry name" value="YbaB-like"/>
    <property type="match status" value="1"/>
</dbReference>
<dbReference type="Gene3D" id="3.30.1310.10">
    <property type="entry name" value="Nucleoid-associated protein YbaB-like domain"/>
    <property type="match status" value="1"/>
</dbReference>
<gene>
    <name evidence="1" type="ORF">COT98_02795</name>
</gene>
<sequence>MFNKLKQLKDLRDQAKKMQGALATETTTTEKNGIVITMDGNMQINGVKINTETNNKEALASSIKDAVNDAIKQTQKLMARKMQEMGGFPGLK</sequence>
<accession>A0A2M6WPD3</accession>
<evidence type="ECO:0008006" key="3">
    <source>
        <dbReference type="Google" id="ProtNLM"/>
    </source>
</evidence>
<dbReference type="Pfam" id="PF02575">
    <property type="entry name" value="YbaB_DNA_bd"/>
    <property type="match status" value="1"/>
</dbReference>
<dbReference type="InterPro" id="IPR004401">
    <property type="entry name" value="YbaB/EbfC"/>
</dbReference>
<evidence type="ECO:0000313" key="1">
    <source>
        <dbReference type="EMBL" id="PIT94640.1"/>
    </source>
</evidence>
<comment type="caution">
    <text evidence="1">The sequence shown here is derived from an EMBL/GenBank/DDBJ whole genome shotgun (WGS) entry which is preliminary data.</text>
</comment>
<dbReference type="InterPro" id="IPR036894">
    <property type="entry name" value="YbaB-like_sf"/>
</dbReference>
<organism evidence="1 2">
    <name type="scientific">Candidatus Falkowbacteria bacterium CG10_big_fil_rev_8_21_14_0_10_39_9</name>
    <dbReference type="NCBI Taxonomy" id="1974566"/>
    <lineage>
        <taxon>Bacteria</taxon>
        <taxon>Candidatus Falkowiibacteriota</taxon>
    </lineage>
</organism>
<protein>
    <recommendedName>
        <fullName evidence="3">Nucleoid-associated protein</fullName>
    </recommendedName>
</protein>